<dbReference type="GO" id="GO:0005737">
    <property type="term" value="C:cytoplasm"/>
    <property type="evidence" value="ECO:0007669"/>
    <property type="project" value="UniProtKB-SubCell"/>
</dbReference>
<gene>
    <name evidence="10" type="ORF">TNO020_440105</name>
</gene>
<comment type="subcellular location">
    <subcellularLocation>
        <location evidence="1">Cytoplasm</location>
    </subcellularLocation>
</comment>
<evidence type="ECO:0000256" key="3">
    <source>
        <dbReference type="ARBA" id="ARBA00023015"/>
    </source>
</evidence>
<keyword evidence="2" id="KW-0963">Cytoplasm</keyword>
<dbReference type="InterPro" id="IPR055166">
    <property type="entry name" value="Transc_reg_Sar_Rot_HTH"/>
</dbReference>
<sequence>MIAEQLKLSNQFCFPIYATSRLIIKLYKPYLDDLKLTYTQYLVMLVLWEKDTVSVNTISQKLFLESNTLTPLLKRMETNGLLKRNRSKKDERIVLVQLTKKGHELMIPASSIPKKIMEHLENENISKETLLNVKKILCKWLD</sequence>
<keyword evidence="11" id="KW-1185">Reference proteome</keyword>
<name>A0A2H1YIK2_9FLAO</name>
<dbReference type="EMBL" id="OENF01000039">
    <property type="protein sequence ID" value="SOS75329.1"/>
    <property type="molecule type" value="Genomic_DNA"/>
</dbReference>
<dbReference type="AlphaFoldDB" id="A0A2H1YIK2"/>
<protein>
    <recommendedName>
        <fullName evidence="7">HTH-type transcriptional regulator SarZ</fullName>
    </recommendedName>
    <alternativeName>
        <fullName evidence="8">Staphylococcal accessory regulator Z</fullName>
    </alternativeName>
</protein>
<dbReference type="PANTHER" id="PTHR42756">
    <property type="entry name" value="TRANSCRIPTIONAL REGULATOR, MARR"/>
    <property type="match status" value="1"/>
</dbReference>
<dbReference type="Proteomes" id="UP000234211">
    <property type="component" value="Unassembled WGS sequence"/>
</dbReference>
<dbReference type="GO" id="GO:0003700">
    <property type="term" value="F:DNA-binding transcription factor activity"/>
    <property type="evidence" value="ECO:0007669"/>
    <property type="project" value="InterPro"/>
</dbReference>
<organism evidence="10 11">
    <name type="scientific">Tenacibaculum piscium</name>
    <dbReference type="NCBI Taxonomy" id="1458515"/>
    <lineage>
        <taxon>Bacteria</taxon>
        <taxon>Pseudomonadati</taxon>
        <taxon>Bacteroidota</taxon>
        <taxon>Flavobacteriia</taxon>
        <taxon>Flavobacteriales</taxon>
        <taxon>Flavobacteriaceae</taxon>
        <taxon>Tenacibaculum</taxon>
    </lineage>
</organism>
<dbReference type="SUPFAM" id="SSF46785">
    <property type="entry name" value="Winged helix' DNA-binding domain"/>
    <property type="match status" value="1"/>
</dbReference>
<dbReference type="PANTHER" id="PTHR42756:SF1">
    <property type="entry name" value="TRANSCRIPTIONAL REPRESSOR OF EMRAB OPERON"/>
    <property type="match status" value="1"/>
</dbReference>
<evidence type="ECO:0000256" key="1">
    <source>
        <dbReference type="ARBA" id="ARBA00004496"/>
    </source>
</evidence>
<dbReference type="FunFam" id="1.10.10.10:FF:000163">
    <property type="entry name" value="MarR family transcriptional regulator"/>
    <property type="match status" value="1"/>
</dbReference>
<dbReference type="Gene3D" id="1.10.10.10">
    <property type="entry name" value="Winged helix-like DNA-binding domain superfamily/Winged helix DNA-binding domain"/>
    <property type="match status" value="1"/>
</dbReference>
<evidence type="ECO:0000313" key="10">
    <source>
        <dbReference type="EMBL" id="SOS75329.1"/>
    </source>
</evidence>
<evidence type="ECO:0000256" key="8">
    <source>
        <dbReference type="ARBA" id="ARBA00047207"/>
    </source>
</evidence>
<keyword evidence="4 10" id="KW-0238">DNA-binding</keyword>
<accession>A0A2H1YIK2</accession>
<feature type="domain" description="HTH marR-type" evidence="9">
    <location>
        <begin position="1"/>
        <end position="142"/>
    </location>
</feature>
<keyword evidence="3" id="KW-0805">Transcription regulation</keyword>
<evidence type="ECO:0000313" key="11">
    <source>
        <dbReference type="Proteomes" id="UP000234211"/>
    </source>
</evidence>
<dbReference type="OrthoDB" id="9806864at2"/>
<evidence type="ECO:0000256" key="7">
    <source>
        <dbReference type="ARBA" id="ARBA00047188"/>
    </source>
</evidence>
<dbReference type="Pfam" id="PF22381">
    <property type="entry name" value="Staph_reg_Sar_Rot"/>
    <property type="match status" value="1"/>
</dbReference>
<evidence type="ECO:0000256" key="6">
    <source>
        <dbReference type="ARBA" id="ARBA00046337"/>
    </source>
</evidence>
<reference evidence="11" key="1">
    <citation type="submission" date="2017-11" db="EMBL/GenBank/DDBJ databases">
        <authorList>
            <person name="Duchaud E."/>
        </authorList>
    </citation>
    <scope>NUCLEOTIDE SEQUENCE [LARGE SCALE GENOMIC DNA]</scope>
    <source>
        <strain evidence="11">Tenacibaculum sp. TNO020</strain>
    </source>
</reference>
<dbReference type="PROSITE" id="PS50995">
    <property type="entry name" value="HTH_MARR_2"/>
    <property type="match status" value="1"/>
</dbReference>
<dbReference type="InterPro" id="IPR036390">
    <property type="entry name" value="WH_DNA-bd_sf"/>
</dbReference>
<dbReference type="RefSeq" id="WP_101917964.1">
    <property type="nucleotide sequence ID" value="NZ_OENF01000039.1"/>
</dbReference>
<evidence type="ECO:0000256" key="2">
    <source>
        <dbReference type="ARBA" id="ARBA00022490"/>
    </source>
</evidence>
<dbReference type="GO" id="GO:0003677">
    <property type="term" value="F:DNA binding"/>
    <property type="evidence" value="ECO:0007669"/>
    <property type="project" value="UniProtKB-KW"/>
</dbReference>
<dbReference type="InterPro" id="IPR000835">
    <property type="entry name" value="HTH_MarR-typ"/>
</dbReference>
<keyword evidence="5" id="KW-0804">Transcription</keyword>
<evidence type="ECO:0000259" key="9">
    <source>
        <dbReference type="PROSITE" id="PS50995"/>
    </source>
</evidence>
<evidence type="ECO:0000256" key="4">
    <source>
        <dbReference type="ARBA" id="ARBA00023125"/>
    </source>
</evidence>
<dbReference type="PRINTS" id="PR00598">
    <property type="entry name" value="HTHMARR"/>
</dbReference>
<dbReference type="InterPro" id="IPR036388">
    <property type="entry name" value="WH-like_DNA-bd_sf"/>
</dbReference>
<proteinExistence type="inferred from homology"/>
<comment type="similarity">
    <text evidence="6">Belongs to the SarZ family.</text>
</comment>
<dbReference type="SMART" id="SM00347">
    <property type="entry name" value="HTH_MARR"/>
    <property type="match status" value="1"/>
</dbReference>
<evidence type="ECO:0000256" key="5">
    <source>
        <dbReference type="ARBA" id="ARBA00023163"/>
    </source>
</evidence>